<dbReference type="PANTHER" id="PTHR30346">
    <property type="entry name" value="TRANSCRIPTIONAL DUAL REGULATOR HCAR-RELATED"/>
    <property type="match status" value="1"/>
</dbReference>
<reference evidence="6 7" key="1">
    <citation type="submission" date="2019-07" db="EMBL/GenBank/DDBJ databases">
        <title>Draft genome for Streptomyces benahoarensis MZ03-48.</title>
        <authorList>
            <person name="Gonzalez-Pimentel J.L."/>
        </authorList>
    </citation>
    <scope>NUCLEOTIDE SEQUENCE [LARGE SCALE GENOMIC DNA]</scope>
    <source>
        <strain evidence="6 7">MZ03-48</strain>
    </source>
</reference>
<protein>
    <submittedName>
        <fullName evidence="6">LysR family transcriptional regulator</fullName>
    </submittedName>
</protein>
<dbReference type="Gene3D" id="1.10.10.10">
    <property type="entry name" value="Winged helix-like DNA-binding domain superfamily/Winged helix DNA-binding domain"/>
    <property type="match status" value="1"/>
</dbReference>
<proteinExistence type="inferred from homology"/>
<dbReference type="PRINTS" id="PR00039">
    <property type="entry name" value="HTHLYSR"/>
</dbReference>
<dbReference type="InterPro" id="IPR036388">
    <property type="entry name" value="WH-like_DNA-bd_sf"/>
</dbReference>
<feature type="domain" description="HTH lysR-type" evidence="5">
    <location>
        <begin position="14"/>
        <end position="71"/>
    </location>
</feature>
<evidence type="ECO:0000313" key="6">
    <source>
        <dbReference type="EMBL" id="TSB14288.1"/>
    </source>
</evidence>
<dbReference type="PROSITE" id="PS50931">
    <property type="entry name" value="HTH_LYSR"/>
    <property type="match status" value="1"/>
</dbReference>
<evidence type="ECO:0000256" key="2">
    <source>
        <dbReference type="ARBA" id="ARBA00023015"/>
    </source>
</evidence>
<dbReference type="GO" id="GO:0003677">
    <property type="term" value="F:DNA binding"/>
    <property type="evidence" value="ECO:0007669"/>
    <property type="project" value="UniProtKB-KW"/>
</dbReference>
<keyword evidence="4" id="KW-0804">Transcription</keyword>
<dbReference type="AlphaFoldDB" id="A0A553XBF4"/>
<comment type="caution">
    <text evidence="6">The sequence shown here is derived from an EMBL/GenBank/DDBJ whole genome shotgun (WGS) entry which is preliminary data.</text>
</comment>
<evidence type="ECO:0000256" key="3">
    <source>
        <dbReference type="ARBA" id="ARBA00023125"/>
    </source>
</evidence>
<dbReference type="InterPro" id="IPR036390">
    <property type="entry name" value="WH_DNA-bd_sf"/>
</dbReference>
<evidence type="ECO:0000256" key="4">
    <source>
        <dbReference type="ARBA" id="ARBA00023163"/>
    </source>
</evidence>
<dbReference type="Pfam" id="PF03466">
    <property type="entry name" value="LysR_substrate"/>
    <property type="match status" value="1"/>
</dbReference>
<dbReference type="InterPro" id="IPR000847">
    <property type="entry name" value="LysR_HTH_N"/>
</dbReference>
<evidence type="ECO:0000313" key="7">
    <source>
        <dbReference type="Proteomes" id="UP000320888"/>
    </source>
</evidence>
<dbReference type="Proteomes" id="UP000320888">
    <property type="component" value="Unassembled WGS sequence"/>
</dbReference>
<dbReference type="GO" id="GO:0003700">
    <property type="term" value="F:DNA-binding transcription factor activity"/>
    <property type="evidence" value="ECO:0007669"/>
    <property type="project" value="InterPro"/>
</dbReference>
<dbReference type="PANTHER" id="PTHR30346:SF28">
    <property type="entry name" value="HTH-TYPE TRANSCRIPTIONAL REGULATOR CYNR"/>
    <property type="match status" value="1"/>
</dbReference>
<organism evidence="6 7">
    <name type="scientific">Streptomyces benahoarensis</name>
    <dbReference type="NCBI Taxonomy" id="2595054"/>
    <lineage>
        <taxon>Bacteria</taxon>
        <taxon>Bacillati</taxon>
        <taxon>Actinomycetota</taxon>
        <taxon>Actinomycetes</taxon>
        <taxon>Kitasatosporales</taxon>
        <taxon>Streptomycetaceae</taxon>
        <taxon>Streptomyces</taxon>
    </lineage>
</organism>
<dbReference type="GO" id="GO:0032993">
    <property type="term" value="C:protein-DNA complex"/>
    <property type="evidence" value="ECO:0007669"/>
    <property type="project" value="TreeGrafter"/>
</dbReference>
<keyword evidence="7" id="KW-1185">Reference proteome</keyword>
<dbReference type="EMBL" id="VKLS01001016">
    <property type="protein sequence ID" value="TSB14288.1"/>
    <property type="molecule type" value="Genomic_DNA"/>
</dbReference>
<sequence>MLLTAELCFPGMDLELRHLRAFTALAHHRSYTRAATELMVTQPALSRTIQQLEATLGIRLVDRSSRHVTLTPAGQEFLFHARRVLGNLDQAARDMRAHRTLRLGFSWLLPDPWAQRTIARFERATDAKVTLARVDHPVATLETARIDIALLRGHLELTGATVHPLFNEQRIAAISTSSFLAARKSIDWSEFHQWPLVVNTVTGTTTPGHLAAG</sequence>
<comment type="similarity">
    <text evidence="1">Belongs to the LysR transcriptional regulatory family.</text>
</comment>
<keyword evidence="2" id="KW-0805">Transcription regulation</keyword>
<gene>
    <name evidence="6" type="ORF">FNZ23_31160</name>
</gene>
<dbReference type="SUPFAM" id="SSF53850">
    <property type="entry name" value="Periplasmic binding protein-like II"/>
    <property type="match status" value="1"/>
</dbReference>
<dbReference type="Pfam" id="PF00126">
    <property type="entry name" value="HTH_1"/>
    <property type="match status" value="1"/>
</dbReference>
<dbReference type="Gene3D" id="3.40.190.290">
    <property type="match status" value="1"/>
</dbReference>
<dbReference type="InterPro" id="IPR005119">
    <property type="entry name" value="LysR_subst-bd"/>
</dbReference>
<name>A0A553XBF4_9ACTN</name>
<evidence type="ECO:0000256" key="1">
    <source>
        <dbReference type="ARBA" id="ARBA00009437"/>
    </source>
</evidence>
<dbReference type="FunFam" id="1.10.10.10:FF:000001">
    <property type="entry name" value="LysR family transcriptional regulator"/>
    <property type="match status" value="1"/>
</dbReference>
<accession>A0A553XBF4</accession>
<feature type="non-terminal residue" evidence="6">
    <location>
        <position position="213"/>
    </location>
</feature>
<evidence type="ECO:0000259" key="5">
    <source>
        <dbReference type="PROSITE" id="PS50931"/>
    </source>
</evidence>
<keyword evidence="3" id="KW-0238">DNA-binding</keyword>
<dbReference type="SUPFAM" id="SSF46785">
    <property type="entry name" value="Winged helix' DNA-binding domain"/>
    <property type="match status" value="1"/>
</dbReference>